<comment type="caution">
    <text evidence="9">The sequence shown here is derived from an EMBL/GenBank/DDBJ whole genome shotgun (WGS) entry which is preliminary data.</text>
</comment>
<dbReference type="EMBL" id="BAABKG010000003">
    <property type="protein sequence ID" value="GAA5148905.1"/>
    <property type="molecule type" value="Genomic_DNA"/>
</dbReference>
<evidence type="ECO:0000256" key="6">
    <source>
        <dbReference type="ARBA" id="ARBA00023196"/>
    </source>
</evidence>
<comment type="similarity">
    <text evidence="8">Belongs to the ATPase delta chain family.</text>
</comment>
<dbReference type="HAMAP" id="MF_01416">
    <property type="entry name" value="ATP_synth_delta_bact"/>
    <property type="match status" value="1"/>
</dbReference>
<name>A0ABP9PM45_9ACTN</name>
<dbReference type="NCBIfam" id="NF009967">
    <property type="entry name" value="PRK13430.1"/>
    <property type="match status" value="1"/>
</dbReference>
<keyword evidence="10" id="KW-1185">Reference proteome</keyword>
<keyword evidence="5 8" id="KW-0472">Membrane</keyword>
<keyword evidence="2 8" id="KW-0813">Transport</keyword>
<evidence type="ECO:0000256" key="8">
    <source>
        <dbReference type="HAMAP-Rule" id="MF_01416"/>
    </source>
</evidence>
<evidence type="ECO:0000256" key="3">
    <source>
        <dbReference type="ARBA" id="ARBA00022781"/>
    </source>
</evidence>
<comment type="function">
    <text evidence="8">This protein is part of the stalk that links CF(0) to CF(1). It either transmits conformational changes from CF(0) to CF(1) or is implicated in proton conduction.</text>
</comment>
<evidence type="ECO:0000256" key="4">
    <source>
        <dbReference type="ARBA" id="ARBA00023065"/>
    </source>
</evidence>
<keyword evidence="6 8" id="KW-0139">CF(1)</keyword>
<evidence type="ECO:0000256" key="7">
    <source>
        <dbReference type="ARBA" id="ARBA00023310"/>
    </source>
</evidence>
<dbReference type="PRINTS" id="PR00125">
    <property type="entry name" value="ATPASEDELTA"/>
</dbReference>
<evidence type="ECO:0000256" key="2">
    <source>
        <dbReference type="ARBA" id="ARBA00022448"/>
    </source>
</evidence>
<proteinExistence type="inferred from homology"/>
<evidence type="ECO:0000256" key="5">
    <source>
        <dbReference type="ARBA" id="ARBA00023136"/>
    </source>
</evidence>
<comment type="function">
    <text evidence="8">F(1)F(0) ATP synthase produces ATP from ADP in the presence of a proton or sodium gradient. F-type ATPases consist of two structural domains, F(1) containing the extramembraneous catalytic core and F(0) containing the membrane proton channel, linked together by a central stalk and a peripheral stalk. During catalysis, ATP synthesis in the catalytic domain of F(1) is coupled via a rotary mechanism of the central stalk subunits to proton translocation.</text>
</comment>
<keyword evidence="3 8" id="KW-0375">Hydrogen ion transport</keyword>
<keyword evidence="4 8" id="KW-0406">Ion transport</keyword>
<protein>
    <recommendedName>
        <fullName evidence="8">ATP synthase subunit delta</fullName>
    </recommendedName>
    <alternativeName>
        <fullName evidence="8">ATP synthase F(1) sector subunit delta</fullName>
    </alternativeName>
    <alternativeName>
        <fullName evidence="8">F-type ATPase subunit delta</fullName>
        <shortName evidence="8">F-ATPase subunit delta</shortName>
    </alternativeName>
</protein>
<dbReference type="PROSITE" id="PS00389">
    <property type="entry name" value="ATPASE_DELTA"/>
    <property type="match status" value="1"/>
</dbReference>
<dbReference type="RefSeq" id="WP_345458531.1">
    <property type="nucleotide sequence ID" value="NZ_BAABKG010000003.1"/>
</dbReference>
<comment type="subcellular location">
    <subcellularLocation>
        <location evidence="8">Cell membrane</location>
        <topology evidence="8">Peripheral membrane protein</topology>
    </subcellularLocation>
    <subcellularLocation>
        <location evidence="1">Membrane</location>
    </subcellularLocation>
</comment>
<keyword evidence="7 8" id="KW-0066">ATP synthesis</keyword>
<dbReference type="InterPro" id="IPR000711">
    <property type="entry name" value="ATPase_OSCP/dsu"/>
</dbReference>
<reference evidence="10" key="1">
    <citation type="journal article" date="2019" name="Int. J. Syst. Evol. Microbiol.">
        <title>The Global Catalogue of Microorganisms (GCM) 10K type strain sequencing project: providing services to taxonomists for standard genome sequencing and annotation.</title>
        <authorList>
            <consortium name="The Broad Institute Genomics Platform"/>
            <consortium name="The Broad Institute Genome Sequencing Center for Infectious Disease"/>
            <person name="Wu L."/>
            <person name="Ma J."/>
        </authorList>
    </citation>
    <scope>NUCLEOTIDE SEQUENCE [LARGE SCALE GENOMIC DNA]</scope>
    <source>
        <strain evidence="10">JCM 18459</strain>
    </source>
</reference>
<dbReference type="InterPro" id="IPR020781">
    <property type="entry name" value="ATPase_OSCP/d_CS"/>
</dbReference>
<dbReference type="Proteomes" id="UP001500221">
    <property type="component" value="Unassembled WGS sequence"/>
</dbReference>
<evidence type="ECO:0000313" key="10">
    <source>
        <dbReference type="Proteomes" id="UP001500221"/>
    </source>
</evidence>
<keyword evidence="8" id="KW-1003">Cell membrane</keyword>
<evidence type="ECO:0000256" key="1">
    <source>
        <dbReference type="ARBA" id="ARBA00004370"/>
    </source>
</evidence>
<sequence length="269" mass="28121">MIDLRGASAEALAALTDELPATGDAAVSATLAEDLSGVATTLRTEGALRRFATDQSVPAQARQGLVGDVFGGKVGAEALDVVRSAAGKRWTAPRDLPDALEHLSVVATVRSAGDDAGRLADELFAYAQAVKDNPPLRDALSDPARSQADKAALVERLLGSRALPATVTLATQSLSGTYRTVGAALEAYQRTAAEVQGRRVATVRAARPLTDDETRRLSDVLSQQYGRAVQLNLVVDPSLLGGVRVEIGDDVIDGTVASRLDDARRRLAG</sequence>
<organism evidence="9 10">
    <name type="scientific">Nocardioides marinquilinus</name>
    <dbReference type="NCBI Taxonomy" id="1210400"/>
    <lineage>
        <taxon>Bacteria</taxon>
        <taxon>Bacillati</taxon>
        <taxon>Actinomycetota</taxon>
        <taxon>Actinomycetes</taxon>
        <taxon>Propionibacteriales</taxon>
        <taxon>Nocardioidaceae</taxon>
        <taxon>Nocardioides</taxon>
    </lineage>
</organism>
<gene>
    <name evidence="8" type="primary">atpH</name>
    <name evidence="9" type="ORF">GCM10023340_23410</name>
</gene>
<dbReference type="Pfam" id="PF00213">
    <property type="entry name" value="OSCP"/>
    <property type="match status" value="1"/>
</dbReference>
<dbReference type="NCBIfam" id="TIGR01145">
    <property type="entry name" value="ATP_synt_delta"/>
    <property type="match status" value="1"/>
</dbReference>
<accession>A0ABP9PM45</accession>
<evidence type="ECO:0000313" key="9">
    <source>
        <dbReference type="EMBL" id="GAA5148905.1"/>
    </source>
</evidence>
<dbReference type="PANTHER" id="PTHR11910">
    <property type="entry name" value="ATP SYNTHASE DELTA CHAIN"/>
    <property type="match status" value="1"/>
</dbReference>